<organism evidence="7 8">
    <name type="scientific">Actinoalloteichus hymeniacidonis</name>
    <dbReference type="NCBI Taxonomy" id="340345"/>
    <lineage>
        <taxon>Bacteria</taxon>
        <taxon>Bacillati</taxon>
        <taxon>Actinomycetota</taxon>
        <taxon>Actinomycetes</taxon>
        <taxon>Pseudonocardiales</taxon>
        <taxon>Pseudonocardiaceae</taxon>
        <taxon>Actinoalloteichus</taxon>
    </lineage>
</organism>
<proteinExistence type="predicted"/>
<sequence>MATSEVGPPPLPEVTGPWAVRDLRPEGADLTLLHEWMNREHVAAFWHQDWSRQRWIEELTTQAAGDHSRPVLLSHEGAPLAYLEVYRVIRDRLAACYPVRPHDLGVHVAIGELQATGRGLGRALLREVALGLLRADPACDRVVAEPDISNAPSVRAFEAAGFHNHGRITLSDKTAALLIHPRAAG</sequence>
<dbReference type="InterPro" id="IPR019432">
    <property type="entry name" value="Acyltransferase_MbtK/IucB-like"/>
</dbReference>
<evidence type="ECO:0000313" key="7">
    <source>
        <dbReference type="EMBL" id="AOS62786.1"/>
    </source>
</evidence>
<dbReference type="SMART" id="SM01006">
    <property type="entry name" value="AlcB"/>
    <property type="match status" value="1"/>
</dbReference>
<dbReference type="InterPro" id="IPR016181">
    <property type="entry name" value="Acyl_CoA_acyltransferase"/>
</dbReference>
<reference evidence="8" key="1">
    <citation type="submission" date="2016-03" db="EMBL/GenBank/DDBJ databases">
        <title>Complete genome sequence of the type strain Actinoalloteichus hymeniacidonis DSM 45092.</title>
        <authorList>
            <person name="Schaffert L."/>
            <person name="Albersmeier A."/>
            <person name="Winkler A."/>
            <person name="Kalinowski J."/>
            <person name="Zotchev S."/>
            <person name="Ruckert C."/>
        </authorList>
    </citation>
    <scope>NUCLEOTIDE SEQUENCE [LARGE SCALE GENOMIC DNA]</scope>
    <source>
        <strain evidence="8">HPA177(T) (DSM 45092(T))</strain>
    </source>
</reference>
<keyword evidence="4" id="KW-0046">Antibiotic resistance</keyword>
<feature type="domain" description="N-acetyltransferase" evidence="6">
    <location>
        <begin position="18"/>
        <end position="183"/>
    </location>
</feature>
<dbReference type="Proteomes" id="UP000095210">
    <property type="component" value="Chromosome"/>
</dbReference>
<dbReference type="AlphaFoldDB" id="A0AAC9HP49"/>
<keyword evidence="8" id="KW-1185">Reference proteome</keyword>
<dbReference type="GO" id="GO:0046677">
    <property type="term" value="P:response to antibiotic"/>
    <property type="evidence" value="ECO:0007669"/>
    <property type="project" value="UniProtKB-KW"/>
</dbReference>
<evidence type="ECO:0000259" key="6">
    <source>
        <dbReference type="PROSITE" id="PS51186"/>
    </source>
</evidence>
<evidence type="ECO:0000313" key="8">
    <source>
        <dbReference type="Proteomes" id="UP000095210"/>
    </source>
</evidence>
<keyword evidence="7" id="KW-0689">Ribosomal protein</keyword>
<dbReference type="Pfam" id="PF13523">
    <property type="entry name" value="Acetyltransf_8"/>
    <property type="match status" value="1"/>
</dbReference>
<evidence type="ECO:0000256" key="5">
    <source>
        <dbReference type="ARBA" id="ARBA00031122"/>
    </source>
</evidence>
<evidence type="ECO:0000256" key="1">
    <source>
        <dbReference type="ARBA" id="ARBA00003818"/>
    </source>
</evidence>
<evidence type="ECO:0000256" key="4">
    <source>
        <dbReference type="ARBA" id="ARBA00023251"/>
    </source>
</evidence>
<evidence type="ECO:0000256" key="2">
    <source>
        <dbReference type="ARBA" id="ARBA00005102"/>
    </source>
</evidence>
<name>A0AAC9HP49_9PSEU</name>
<dbReference type="PANTHER" id="PTHR31438:SF1">
    <property type="entry name" value="LYSINE N-ACYLTRANSFERASE C17G9.06C-RELATED"/>
    <property type="match status" value="1"/>
</dbReference>
<dbReference type="GO" id="GO:0019290">
    <property type="term" value="P:siderophore biosynthetic process"/>
    <property type="evidence" value="ECO:0007669"/>
    <property type="project" value="InterPro"/>
</dbReference>
<dbReference type="GO" id="GO:0016410">
    <property type="term" value="F:N-acyltransferase activity"/>
    <property type="evidence" value="ECO:0007669"/>
    <property type="project" value="TreeGrafter"/>
</dbReference>
<dbReference type="SUPFAM" id="SSF55729">
    <property type="entry name" value="Acyl-CoA N-acyltransferases (Nat)"/>
    <property type="match status" value="1"/>
</dbReference>
<dbReference type="EMBL" id="CP014859">
    <property type="protein sequence ID" value="AOS62786.1"/>
    <property type="molecule type" value="Genomic_DNA"/>
</dbReference>
<dbReference type="Gene3D" id="3.40.630.30">
    <property type="match status" value="1"/>
</dbReference>
<evidence type="ECO:0000256" key="3">
    <source>
        <dbReference type="ARBA" id="ARBA00020586"/>
    </source>
</evidence>
<protein>
    <recommendedName>
        <fullName evidence="3">Lysine N-acyltransferase MbtK</fullName>
    </recommendedName>
    <alternativeName>
        <fullName evidence="5">Mycobactin synthase protein K</fullName>
    </alternativeName>
</protein>
<dbReference type="InterPro" id="IPR000182">
    <property type="entry name" value="GNAT_dom"/>
</dbReference>
<dbReference type="PANTHER" id="PTHR31438">
    <property type="entry name" value="LYSINE N-ACYLTRANSFERASE C17G9.06C-RELATED"/>
    <property type="match status" value="1"/>
</dbReference>
<keyword evidence="7" id="KW-0687">Ribonucleoprotein</keyword>
<dbReference type="GO" id="GO:0005840">
    <property type="term" value="C:ribosome"/>
    <property type="evidence" value="ECO:0007669"/>
    <property type="project" value="UniProtKB-KW"/>
</dbReference>
<accession>A0AAC9HP49</accession>
<dbReference type="PROSITE" id="PS51186">
    <property type="entry name" value="GNAT"/>
    <property type="match status" value="1"/>
</dbReference>
<comment type="pathway">
    <text evidence="2">Siderophore biosynthesis; mycobactin biosynthesis.</text>
</comment>
<dbReference type="KEGG" id="ahm:TL08_09855"/>
<comment type="function">
    <text evidence="1">Acyltransferase required for the direct transfer of medium- to long-chain fatty acyl moieties from a carrier protein (MbtL) on to the epsilon-amino group of lysine residue in the mycobactin core.</text>
</comment>
<dbReference type="RefSeq" id="WP_069848295.1">
    <property type="nucleotide sequence ID" value="NZ_CP014859.1"/>
</dbReference>
<gene>
    <name evidence="7" type="ORF">TL08_09855</name>
</gene>